<organism evidence="1">
    <name type="scientific">Arundo donax</name>
    <name type="common">Giant reed</name>
    <name type="synonym">Donax arundinaceus</name>
    <dbReference type="NCBI Taxonomy" id="35708"/>
    <lineage>
        <taxon>Eukaryota</taxon>
        <taxon>Viridiplantae</taxon>
        <taxon>Streptophyta</taxon>
        <taxon>Embryophyta</taxon>
        <taxon>Tracheophyta</taxon>
        <taxon>Spermatophyta</taxon>
        <taxon>Magnoliopsida</taxon>
        <taxon>Liliopsida</taxon>
        <taxon>Poales</taxon>
        <taxon>Poaceae</taxon>
        <taxon>PACMAD clade</taxon>
        <taxon>Arundinoideae</taxon>
        <taxon>Arundineae</taxon>
        <taxon>Arundo</taxon>
    </lineage>
</organism>
<sequence>MVFTEVQLYKWHNYIRTVFCLAKPSDPFVLPGTLGFCGLLRGSFLLHFSADYICLTVNVADIK</sequence>
<name>A0A0A9D0A9_ARUDO</name>
<dbReference type="EMBL" id="GBRH01220733">
    <property type="protein sequence ID" value="JAD77162.1"/>
    <property type="molecule type" value="Transcribed_RNA"/>
</dbReference>
<evidence type="ECO:0000313" key="1">
    <source>
        <dbReference type="EMBL" id="JAD77162.1"/>
    </source>
</evidence>
<protein>
    <submittedName>
        <fullName evidence="1">Uncharacterized protein</fullName>
    </submittedName>
</protein>
<reference evidence="1" key="1">
    <citation type="submission" date="2014-09" db="EMBL/GenBank/DDBJ databases">
        <authorList>
            <person name="Magalhaes I.L.F."/>
            <person name="Oliveira U."/>
            <person name="Santos F.R."/>
            <person name="Vidigal T.H.D.A."/>
            <person name="Brescovit A.D."/>
            <person name="Santos A.J."/>
        </authorList>
    </citation>
    <scope>NUCLEOTIDE SEQUENCE</scope>
    <source>
        <tissue evidence="1">Shoot tissue taken approximately 20 cm above the soil surface</tissue>
    </source>
</reference>
<accession>A0A0A9D0A9</accession>
<dbReference type="AlphaFoldDB" id="A0A0A9D0A9"/>
<reference evidence="1" key="2">
    <citation type="journal article" date="2015" name="Data Brief">
        <title>Shoot transcriptome of the giant reed, Arundo donax.</title>
        <authorList>
            <person name="Barrero R.A."/>
            <person name="Guerrero F.D."/>
            <person name="Moolhuijzen P."/>
            <person name="Goolsby J.A."/>
            <person name="Tidwell J."/>
            <person name="Bellgard S.E."/>
            <person name="Bellgard M.I."/>
        </authorList>
    </citation>
    <scope>NUCLEOTIDE SEQUENCE</scope>
    <source>
        <tissue evidence="1">Shoot tissue taken approximately 20 cm above the soil surface</tissue>
    </source>
</reference>
<proteinExistence type="predicted"/>